<accession>A0ABD5MQF8</accession>
<comment type="similarity">
    <text evidence="1">Belongs to the transcriptional regulator TrmB family.</text>
</comment>
<dbReference type="EMBL" id="JBHMAJ010000011">
    <property type="protein sequence ID" value="MFB9826080.1"/>
    <property type="molecule type" value="Genomic_DNA"/>
</dbReference>
<evidence type="ECO:0000313" key="6">
    <source>
        <dbReference type="Proteomes" id="UP001589595"/>
    </source>
</evidence>
<feature type="region of interest" description="Disordered" evidence="2">
    <location>
        <begin position="1"/>
        <end position="39"/>
    </location>
</feature>
<evidence type="ECO:0000259" key="4">
    <source>
        <dbReference type="Pfam" id="PF11495"/>
    </source>
</evidence>
<gene>
    <name evidence="5" type="ORF">ACFFOL_18070</name>
</gene>
<protein>
    <submittedName>
        <fullName evidence="5">TrmB family transcriptional regulator</fullName>
    </submittedName>
</protein>
<feature type="compositionally biased region" description="Polar residues" evidence="2">
    <location>
        <begin position="8"/>
        <end position="20"/>
    </location>
</feature>
<dbReference type="InterPro" id="IPR036390">
    <property type="entry name" value="WH_DNA-bd_sf"/>
</dbReference>
<feature type="domain" description="Transcription regulator TrmB C-terminal" evidence="4">
    <location>
        <begin position="144"/>
        <end position="379"/>
    </location>
</feature>
<dbReference type="Pfam" id="PF11495">
    <property type="entry name" value="Regulator_TrmB"/>
    <property type="match status" value="1"/>
</dbReference>
<dbReference type="GeneID" id="67212786"/>
<dbReference type="PANTHER" id="PTHR34293:SF1">
    <property type="entry name" value="HTH-TYPE TRANSCRIPTIONAL REGULATOR TRMBL2"/>
    <property type="match status" value="1"/>
</dbReference>
<dbReference type="Proteomes" id="UP001589595">
    <property type="component" value="Unassembled WGS sequence"/>
</dbReference>
<name>A0ABD5MQF8_9EURY</name>
<sequence>MSDDPSSDNRSTPTPTSDTQPIPDRSPADEGDPYNRTDEEIRSELSVFGLSSAEVDTYLAVLSRGETKASVVAEGAGVSQRAVYSIADRLERRGLVRVKDHASPTRIRALPPEEAISELSDRLESVTPSLEARFDSPEDRAPEIRIVKARATALKRLRSAIADAESEALVAVPRSAYSEVESELRSAVDRGVLVFLLIGGVTNGSPSPAEFSGSGTVVRYWDERLPVLYAVDTDAAMIGDSEMLSNGARDADAVTVSHRHLNGSVGGLFLSAYWPASTKLSVTDPDPLPGSYDWFRQAVLHAFLRDRRGVDLAATVETASGETFDGDIVEIRQALVPPSTNGYTLEMSIHLETADGVVTFGGPGSFMEDFRAESLTLRRAE</sequence>
<dbReference type="PANTHER" id="PTHR34293">
    <property type="entry name" value="HTH-TYPE TRANSCRIPTIONAL REGULATOR TRMBL2"/>
    <property type="match status" value="1"/>
</dbReference>
<organism evidence="5 6">
    <name type="scientific">Halobaculum roseum</name>
    <dbReference type="NCBI Taxonomy" id="2175149"/>
    <lineage>
        <taxon>Archaea</taxon>
        <taxon>Methanobacteriati</taxon>
        <taxon>Methanobacteriota</taxon>
        <taxon>Stenosarchaea group</taxon>
        <taxon>Halobacteria</taxon>
        <taxon>Halobacteriales</taxon>
        <taxon>Haloferacaceae</taxon>
        <taxon>Halobaculum</taxon>
    </lineage>
</organism>
<evidence type="ECO:0000256" key="1">
    <source>
        <dbReference type="ARBA" id="ARBA00007287"/>
    </source>
</evidence>
<dbReference type="SUPFAM" id="SSF46785">
    <property type="entry name" value="Winged helix' DNA-binding domain"/>
    <property type="match status" value="1"/>
</dbReference>
<proteinExistence type="inferred from homology"/>
<dbReference type="InterPro" id="IPR036388">
    <property type="entry name" value="WH-like_DNA-bd_sf"/>
</dbReference>
<reference evidence="5" key="1">
    <citation type="submission" date="2024-09" db="EMBL/GenBank/DDBJ databases">
        <authorList>
            <person name="Sun Q."/>
        </authorList>
    </citation>
    <scope>NUCLEOTIDE SEQUENCE [LARGE SCALE GENOMIC DNA]</scope>
    <source>
        <strain evidence="5">JCM 31273</strain>
    </source>
</reference>
<keyword evidence="6" id="KW-1185">Reference proteome</keyword>
<dbReference type="RefSeq" id="WP_222923781.1">
    <property type="nucleotide sequence ID" value="NZ_CP082288.1"/>
</dbReference>
<comment type="caution">
    <text evidence="5">The sequence shown here is derived from an EMBL/GenBank/DDBJ whole genome shotgun (WGS) entry which is preliminary data.</text>
</comment>
<evidence type="ECO:0000313" key="5">
    <source>
        <dbReference type="EMBL" id="MFB9826080.1"/>
    </source>
</evidence>
<feature type="domain" description="Transcription regulator TrmB N-terminal" evidence="3">
    <location>
        <begin position="45"/>
        <end position="113"/>
    </location>
</feature>
<dbReference type="SUPFAM" id="SSF159071">
    <property type="entry name" value="TrmB C-terminal domain-like"/>
    <property type="match status" value="1"/>
</dbReference>
<dbReference type="Gene3D" id="1.10.10.10">
    <property type="entry name" value="Winged helix-like DNA-binding domain superfamily/Winged helix DNA-binding domain"/>
    <property type="match status" value="1"/>
</dbReference>
<evidence type="ECO:0000259" key="3">
    <source>
        <dbReference type="Pfam" id="PF01978"/>
    </source>
</evidence>
<dbReference type="InterPro" id="IPR051797">
    <property type="entry name" value="TrmB-like"/>
</dbReference>
<dbReference type="Pfam" id="PF01978">
    <property type="entry name" value="TrmB"/>
    <property type="match status" value="1"/>
</dbReference>
<evidence type="ECO:0000256" key="2">
    <source>
        <dbReference type="SAM" id="MobiDB-lite"/>
    </source>
</evidence>
<dbReference type="AlphaFoldDB" id="A0ABD5MQF8"/>
<dbReference type="InterPro" id="IPR002831">
    <property type="entry name" value="Tscrpt_reg_TrmB_N"/>
</dbReference>
<dbReference type="InterPro" id="IPR021586">
    <property type="entry name" value="Tscrpt_reg_TrmB_C"/>
</dbReference>